<comment type="caution">
    <text evidence="3">The sequence shown here is derived from an EMBL/GenBank/DDBJ whole genome shotgun (WGS) entry which is preliminary data.</text>
</comment>
<evidence type="ECO:0000259" key="2">
    <source>
        <dbReference type="Pfam" id="PF00542"/>
    </source>
</evidence>
<keyword evidence="1" id="KW-0812">Transmembrane</keyword>
<dbReference type="Proteomes" id="UP001595755">
    <property type="component" value="Unassembled WGS sequence"/>
</dbReference>
<dbReference type="RefSeq" id="WP_204603060.1">
    <property type="nucleotide sequence ID" value="NZ_JBHSED010000074.1"/>
</dbReference>
<evidence type="ECO:0000313" key="3">
    <source>
        <dbReference type="EMBL" id="MFC4307326.1"/>
    </source>
</evidence>
<dbReference type="Pfam" id="PF00542">
    <property type="entry name" value="Ribosomal_L12"/>
    <property type="match status" value="1"/>
</dbReference>
<dbReference type="InterPro" id="IPR013823">
    <property type="entry name" value="Ribosomal_bL12_C"/>
</dbReference>
<gene>
    <name evidence="3" type="ORF">ACFO1S_28265</name>
</gene>
<dbReference type="Gene3D" id="3.30.1390.10">
    <property type="match status" value="1"/>
</dbReference>
<keyword evidence="3" id="KW-0689">Ribosomal protein</keyword>
<keyword evidence="3" id="KW-0687">Ribonucleoprotein</keyword>
<reference evidence="4" key="1">
    <citation type="journal article" date="2019" name="Int. J. Syst. Evol. Microbiol.">
        <title>The Global Catalogue of Microorganisms (GCM) 10K type strain sequencing project: providing services to taxonomists for standard genome sequencing and annotation.</title>
        <authorList>
            <consortium name="The Broad Institute Genomics Platform"/>
            <consortium name="The Broad Institute Genome Sequencing Center for Infectious Disease"/>
            <person name="Wu L."/>
            <person name="Ma J."/>
        </authorList>
    </citation>
    <scope>NUCLEOTIDE SEQUENCE [LARGE SCALE GENOMIC DNA]</scope>
    <source>
        <strain evidence="4">CGMCC 4.1641</strain>
    </source>
</reference>
<dbReference type="EMBL" id="JBHSED010000074">
    <property type="protein sequence ID" value="MFC4307326.1"/>
    <property type="molecule type" value="Genomic_DNA"/>
</dbReference>
<feature type="domain" description="Large ribosomal subunit protein bL12 C-terminal" evidence="2">
    <location>
        <begin position="83"/>
        <end position="113"/>
    </location>
</feature>
<proteinExistence type="predicted"/>
<protein>
    <submittedName>
        <fullName evidence="3">Ribosomal protein L7/L12</fullName>
    </submittedName>
</protein>
<dbReference type="SUPFAM" id="SSF54736">
    <property type="entry name" value="ClpS-like"/>
    <property type="match status" value="1"/>
</dbReference>
<keyword evidence="4" id="KW-1185">Reference proteome</keyword>
<evidence type="ECO:0000256" key="1">
    <source>
        <dbReference type="SAM" id="Phobius"/>
    </source>
</evidence>
<organism evidence="3 4">
    <name type="scientific">Cohnella boryungensis</name>
    <dbReference type="NCBI Taxonomy" id="768479"/>
    <lineage>
        <taxon>Bacteria</taxon>
        <taxon>Bacillati</taxon>
        <taxon>Bacillota</taxon>
        <taxon>Bacilli</taxon>
        <taxon>Bacillales</taxon>
        <taxon>Paenibacillaceae</taxon>
        <taxon>Cohnella</taxon>
    </lineage>
</organism>
<keyword evidence="1" id="KW-1133">Transmembrane helix</keyword>
<dbReference type="GO" id="GO:0005840">
    <property type="term" value="C:ribosome"/>
    <property type="evidence" value="ECO:0007669"/>
    <property type="project" value="UniProtKB-KW"/>
</dbReference>
<accession>A0ABV8SJ14</accession>
<evidence type="ECO:0000313" key="4">
    <source>
        <dbReference type="Proteomes" id="UP001595755"/>
    </source>
</evidence>
<name>A0ABV8SJ14_9BACL</name>
<keyword evidence="1" id="KW-0472">Membrane</keyword>
<sequence>MQAWEIVGVAAIGLVLLLLIKVFSLQRQLDEVKLDLEWLRNRPERSGFYPPIAASASSPDASNAEERHDPVAKLQDRLRILVAEGKKIQAIKEYREARGVGLKEAKDYVDSLDRSG</sequence>
<feature type="transmembrane region" description="Helical" evidence="1">
    <location>
        <begin position="6"/>
        <end position="24"/>
    </location>
</feature>
<dbReference type="InterPro" id="IPR014719">
    <property type="entry name" value="Ribosomal_bL12_C/ClpS-like"/>
</dbReference>